<keyword evidence="2" id="KW-1003">Cell membrane</keyword>
<feature type="domain" description="Glycosyltransferase 2-like" evidence="10">
    <location>
        <begin position="4"/>
        <end position="131"/>
    </location>
</feature>
<dbReference type="RefSeq" id="WP_386738890.1">
    <property type="nucleotide sequence ID" value="NZ_JBHSMG010000001.1"/>
</dbReference>
<dbReference type="GO" id="GO:0016757">
    <property type="term" value="F:glycosyltransferase activity"/>
    <property type="evidence" value="ECO:0007669"/>
    <property type="project" value="UniProtKB-KW"/>
</dbReference>
<evidence type="ECO:0000256" key="7">
    <source>
        <dbReference type="ARBA" id="ARBA00037904"/>
    </source>
</evidence>
<comment type="subcellular location">
    <subcellularLocation>
        <location evidence="1">Cell membrane</location>
    </subcellularLocation>
</comment>
<keyword evidence="5" id="KW-0472">Membrane</keyword>
<dbReference type="InterPro" id="IPR029044">
    <property type="entry name" value="Nucleotide-diphossugar_trans"/>
</dbReference>
<evidence type="ECO:0000256" key="4">
    <source>
        <dbReference type="ARBA" id="ARBA00022679"/>
    </source>
</evidence>
<evidence type="ECO:0000256" key="1">
    <source>
        <dbReference type="ARBA" id="ARBA00004236"/>
    </source>
</evidence>
<comment type="caution">
    <text evidence="11">The sequence shown here is derived from an EMBL/GenBank/DDBJ whole genome shotgun (WGS) entry which is preliminary data.</text>
</comment>
<evidence type="ECO:0000256" key="3">
    <source>
        <dbReference type="ARBA" id="ARBA00022676"/>
    </source>
</evidence>
<evidence type="ECO:0000313" key="12">
    <source>
        <dbReference type="Proteomes" id="UP001596039"/>
    </source>
</evidence>
<keyword evidence="12" id="KW-1185">Reference proteome</keyword>
<evidence type="ECO:0000256" key="8">
    <source>
        <dbReference type="ARBA" id="ARBA00038120"/>
    </source>
</evidence>
<reference evidence="12" key="1">
    <citation type="journal article" date="2019" name="Int. J. Syst. Evol. Microbiol.">
        <title>The Global Catalogue of Microorganisms (GCM) 10K type strain sequencing project: providing services to taxonomists for standard genome sequencing and annotation.</title>
        <authorList>
            <consortium name="The Broad Institute Genomics Platform"/>
            <consortium name="The Broad Institute Genome Sequencing Center for Infectious Disease"/>
            <person name="Wu L."/>
            <person name="Ma J."/>
        </authorList>
    </citation>
    <scope>NUCLEOTIDE SEQUENCE [LARGE SCALE GENOMIC DNA]</scope>
    <source>
        <strain evidence="12">CGMCC 4.6997</strain>
    </source>
</reference>
<keyword evidence="3 11" id="KW-0328">Glycosyltransferase</keyword>
<comment type="function">
    <text evidence="6">Catalyzes the glycosylation of 4,4'-diaponeurosporenoate, i.e. the esterification of glucose at the C1'' position with the carboxyl group of 4,4'-diaponeurosporenic acid, to form glycosyl-4,4'-diaponeurosporenoate. This is a step in the biosynthesis of staphyloxanthin, an orange pigment present in most staphylococci strains.</text>
</comment>
<name>A0ABW0NLJ3_9MICO</name>
<dbReference type="PANTHER" id="PTHR43646">
    <property type="entry name" value="GLYCOSYLTRANSFERASE"/>
    <property type="match status" value="1"/>
</dbReference>
<accession>A0ABW0NLJ3</accession>
<gene>
    <name evidence="11" type="ORF">ACFPJ4_03440</name>
</gene>
<organism evidence="11 12">
    <name type="scientific">Lysinimonas soli</name>
    <dbReference type="NCBI Taxonomy" id="1074233"/>
    <lineage>
        <taxon>Bacteria</taxon>
        <taxon>Bacillati</taxon>
        <taxon>Actinomycetota</taxon>
        <taxon>Actinomycetes</taxon>
        <taxon>Micrococcales</taxon>
        <taxon>Microbacteriaceae</taxon>
        <taxon>Lysinimonas</taxon>
    </lineage>
</organism>
<evidence type="ECO:0000256" key="9">
    <source>
        <dbReference type="ARBA" id="ARBA00040345"/>
    </source>
</evidence>
<evidence type="ECO:0000313" key="11">
    <source>
        <dbReference type="EMBL" id="MFC5501291.1"/>
    </source>
</evidence>
<comment type="similarity">
    <text evidence="8">Belongs to the glycosyltransferase 2 family. CrtQ subfamily.</text>
</comment>
<evidence type="ECO:0000256" key="6">
    <source>
        <dbReference type="ARBA" id="ARBA00037281"/>
    </source>
</evidence>
<proteinExistence type="inferred from homology"/>
<comment type="pathway">
    <text evidence="7">Carotenoid biosynthesis; staphyloxanthin biosynthesis; staphyloxanthin from farnesyl diphosphate: step 4/5.</text>
</comment>
<dbReference type="CDD" id="cd00761">
    <property type="entry name" value="Glyco_tranf_GTA_type"/>
    <property type="match status" value="1"/>
</dbReference>
<dbReference type="SUPFAM" id="SSF53448">
    <property type="entry name" value="Nucleotide-diphospho-sugar transferases"/>
    <property type="match status" value="1"/>
</dbReference>
<dbReference type="Gene3D" id="3.90.550.10">
    <property type="entry name" value="Spore Coat Polysaccharide Biosynthesis Protein SpsA, Chain A"/>
    <property type="match status" value="1"/>
</dbReference>
<evidence type="ECO:0000256" key="5">
    <source>
        <dbReference type="ARBA" id="ARBA00023136"/>
    </source>
</evidence>
<protein>
    <recommendedName>
        <fullName evidence="9">4,4'-diaponeurosporenoate glycosyltransferase</fullName>
    </recommendedName>
</protein>
<dbReference type="InterPro" id="IPR001173">
    <property type="entry name" value="Glyco_trans_2-like"/>
</dbReference>
<dbReference type="EMBL" id="JBHSMG010000001">
    <property type="protein sequence ID" value="MFC5501291.1"/>
    <property type="molecule type" value="Genomic_DNA"/>
</dbReference>
<dbReference type="PANTHER" id="PTHR43646:SF2">
    <property type="entry name" value="GLYCOSYLTRANSFERASE 2-LIKE DOMAIN-CONTAINING PROTEIN"/>
    <property type="match status" value="1"/>
</dbReference>
<keyword evidence="4 11" id="KW-0808">Transferase</keyword>
<dbReference type="Pfam" id="PF00535">
    <property type="entry name" value="Glycos_transf_2"/>
    <property type="match status" value="1"/>
</dbReference>
<sequence>MIVSVVIPARDDAPMLARCLDALGRQTGLPDDLEVEIVVVDNGSTDATAAVAREAGARVIEEPIAGIPRAASAGYDAARGELIARVDADSICPPDWLARAIAIFAHDDELSVLTGTGEFYGASELVHRIGKAWYLGGMYWSMTGYLGHPPIFGSNFVMRSEVWRQLRAEVHRSQRTIHDDLDLSLHIKPWMTVRYDPDFVVQISARPFATFSGFRRRLSWVLPTLRNHWPDDSPWNRRAARRRWEEHETGEGSRPGHAA</sequence>
<evidence type="ECO:0000256" key="2">
    <source>
        <dbReference type="ARBA" id="ARBA00022475"/>
    </source>
</evidence>
<dbReference type="Proteomes" id="UP001596039">
    <property type="component" value="Unassembled WGS sequence"/>
</dbReference>
<evidence type="ECO:0000259" key="10">
    <source>
        <dbReference type="Pfam" id="PF00535"/>
    </source>
</evidence>